<dbReference type="AlphaFoldDB" id="A0A9P5P6N5"/>
<protein>
    <submittedName>
        <fullName evidence="1">Uncharacterized protein</fullName>
    </submittedName>
</protein>
<dbReference type="GO" id="GO:0006260">
    <property type="term" value="P:DNA replication"/>
    <property type="evidence" value="ECO:0007669"/>
    <property type="project" value="InterPro"/>
</dbReference>
<proteinExistence type="predicted"/>
<dbReference type="EMBL" id="JADNRY010000444">
    <property type="protein sequence ID" value="KAF9053969.1"/>
    <property type="molecule type" value="Genomic_DNA"/>
</dbReference>
<organism evidence="1 2">
    <name type="scientific">Rhodocollybia butyracea</name>
    <dbReference type="NCBI Taxonomy" id="206335"/>
    <lineage>
        <taxon>Eukaryota</taxon>
        <taxon>Fungi</taxon>
        <taxon>Dikarya</taxon>
        <taxon>Basidiomycota</taxon>
        <taxon>Agaricomycotina</taxon>
        <taxon>Agaricomycetes</taxon>
        <taxon>Agaricomycetidae</taxon>
        <taxon>Agaricales</taxon>
        <taxon>Marasmiineae</taxon>
        <taxon>Omphalotaceae</taxon>
        <taxon>Rhodocollybia</taxon>
    </lineage>
</organism>
<dbReference type="GO" id="GO:0000731">
    <property type="term" value="P:DNA synthesis involved in DNA repair"/>
    <property type="evidence" value="ECO:0007669"/>
    <property type="project" value="InterPro"/>
</dbReference>
<evidence type="ECO:0000313" key="2">
    <source>
        <dbReference type="Proteomes" id="UP000772434"/>
    </source>
</evidence>
<gene>
    <name evidence="1" type="ORF">BDP27DRAFT_1514024</name>
</gene>
<evidence type="ECO:0000313" key="1">
    <source>
        <dbReference type="EMBL" id="KAF9053969.1"/>
    </source>
</evidence>
<sequence length="223" mass="24557">MSAGYRRCLQYRPADLLSVFWQTGHVAAPLQSSTVYWSKFAPSAERRILNDGQPGVQPPLPMPAPINNYVPFSERLLGGHSFVAYSIFLSDLKYGPGYGITRFEQWKCAEFLGLNPPLEILPVLKILQDLKDHPWRILMCVWQSGSAAVNGCQRNYNGVISGLVKLGLGVCAATGGSRTGGLRTARKLAVRVRLGLGLGVRCRRRRLAAPRKLEVRVGNILIA</sequence>
<reference evidence="1" key="1">
    <citation type="submission" date="2020-11" db="EMBL/GenBank/DDBJ databases">
        <authorList>
            <consortium name="DOE Joint Genome Institute"/>
            <person name="Ahrendt S."/>
            <person name="Riley R."/>
            <person name="Andreopoulos W."/>
            <person name="Labutti K."/>
            <person name="Pangilinan J."/>
            <person name="Ruiz-Duenas F.J."/>
            <person name="Barrasa J.M."/>
            <person name="Sanchez-Garcia M."/>
            <person name="Camarero S."/>
            <person name="Miyauchi S."/>
            <person name="Serrano A."/>
            <person name="Linde D."/>
            <person name="Babiker R."/>
            <person name="Drula E."/>
            <person name="Ayuso-Fernandez I."/>
            <person name="Pacheco R."/>
            <person name="Padilla G."/>
            <person name="Ferreira P."/>
            <person name="Barriuso J."/>
            <person name="Kellner H."/>
            <person name="Castanera R."/>
            <person name="Alfaro M."/>
            <person name="Ramirez L."/>
            <person name="Pisabarro A.G."/>
            <person name="Kuo A."/>
            <person name="Tritt A."/>
            <person name="Lipzen A."/>
            <person name="He G."/>
            <person name="Yan M."/>
            <person name="Ng V."/>
            <person name="Cullen D."/>
            <person name="Martin F."/>
            <person name="Rosso M.-N."/>
            <person name="Henrissat B."/>
            <person name="Hibbett D."/>
            <person name="Martinez A.T."/>
            <person name="Grigoriev I.V."/>
        </authorList>
    </citation>
    <scope>NUCLEOTIDE SEQUENCE</scope>
    <source>
        <strain evidence="1">AH 40177</strain>
    </source>
</reference>
<dbReference type="InterPro" id="IPR007218">
    <property type="entry name" value="DNA_pol_delta_4"/>
</dbReference>
<dbReference type="OrthoDB" id="337486at2759"/>
<accession>A0A9P5P6N5</accession>
<dbReference type="Pfam" id="PF04081">
    <property type="entry name" value="DNA_pol_delta_4"/>
    <property type="match status" value="1"/>
</dbReference>
<keyword evidence="2" id="KW-1185">Reference proteome</keyword>
<comment type="caution">
    <text evidence="1">The sequence shown here is derived from an EMBL/GenBank/DDBJ whole genome shotgun (WGS) entry which is preliminary data.</text>
</comment>
<dbReference type="Proteomes" id="UP000772434">
    <property type="component" value="Unassembled WGS sequence"/>
</dbReference>
<name>A0A9P5P6N5_9AGAR</name>